<comment type="function">
    <text evidence="7">Catalyzes the hydrolysis of glutamine to glutamate and ammonia as part of the biosynthesis of pyridoxal 5'-phosphate. The resulting ammonia molecule is channeled to the active site of PdxS.</text>
</comment>
<dbReference type="PROSITE" id="PS51274">
    <property type="entry name" value="GATASE_COBBQ"/>
    <property type="match status" value="1"/>
</dbReference>
<keyword evidence="4 7" id="KW-0315">Glutamine amidotransferase</keyword>
<dbReference type="InterPro" id="IPR002161">
    <property type="entry name" value="PdxT/SNO"/>
</dbReference>
<dbReference type="CDD" id="cd01749">
    <property type="entry name" value="GATase1_PB"/>
    <property type="match status" value="1"/>
</dbReference>
<evidence type="ECO:0000256" key="8">
    <source>
        <dbReference type="SAM" id="MobiDB-lite"/>
    </source>
</evidence>
<evidence type="ECO:0000256" key="2">
    <source>
        <dbReference type="ARBA" id="ARBA00022801"/>
    </source>
</evidence>
<dbReference type="HAMAP" id="MF_01615">
    <property type="entry name" value="PdxT"/>
    <property type="match status" value="1"/>
</dbReference>
<keyword evidence="5 7" id="KW-0456">Lyase</keyword>
<evidence type="ECO:0000256" key="6">
    <source>
        <dbReference type="ARBA" id="ARBA00049534"/>
    </source>
</evidence>
<dbReference type="PROSITE" id="PS51130">
    <property type="entry name" value="PDXT_SNO_2"/>
    <property type="match status" value="1"/>
</dbReference>
<dbReference type="EC" id="4.3.3.6" evidence="7"/>
<dbReference type="InterPro" id="IPR029062">
    <property type="entry name" value="Class_I_gatase-like"/>
</dbReference>
<gene>
    <name evidence="7 9" type="primary">pdxT</name>
    <name evidence="9" type="ORF">H9639_03095</name>
</gene>
<keyword evidence="2 7" id="KW-0378">Hydrolase</keyword>
<reference evidence="9 10" key="1">
    <citation type="submission" date="2020-08" db="EMBL/GenBank/DDBJ databases">
        <title>A Genomic Blueprint of the Chicken Gut Microbiome.</title>
        <authorList>
            <person name="Gilroy R."/>
            <person name="Ravi A."/>
            <person name="Getino M."/>
            <person name="Pursley I."/>
            <person name="Horton D.L."/>
            <person name="Alikhan N.-F."/>
            <person name="Baker D."/>
            <person name="Gharbi K."/>
            <person name="Hall N."/>
            <person name="Watson M."/>
            <person name="Adriaenssens E.M."/>
            <person name="Foster-Nyarko E."/>
            <person name="Jarju S."/>
            <person name="Secka A."/>
            <person name="Antonio M."/>
            <person name="Oren A."/>
            <person name="Chaudhuri R."/>
            <person name="La Ragione R.M."/>
            <person name="Hildebrand F."/>
            <person name="Pallen M.J."/>
        </authorList>
    </citation>
    <scope>NUCLEOTIDE SEQUENCE [LARGE SCALE GENOMIC DNA]</scope>
    <source>
        <strain evidence="9 10">Sa2CUA1</strain>
    </source>
</reference>
<dbReference type="Proteomes" id="UP000609874">
    <property type="component" value="Unassembled WGS sequence"/>
</dbReference>
<feature type="region of interest" description="Disordered" evidence="8">
    <location>
        <begin position="1"/>
        <end position="25"/>
    </location>
</feature>
<dbReference type="InterPro" id="IPR021196">
    <property type="entry name" value="PdxT/SNO_CS"/>
</dbReference>
<feature type="binding site" evidence="7">
    <location>
        <begin position="75"/>
        <end position="77"/>
    </location>
    <ligand>
        <name>L-glutamine</name>
        <dbReference type="ChEBI" id="CHEBI:58359"/>
    </ligand>
</feature>
<comment type="catalytic activity">
    <reaction evidence="6 7">
        <text>L-glutamine + H2O = L-glutamate + NH4(+)</text>
        <dbReference type="Rhea" id="RHEA:15889"/>
        <dbReference type="ChEBI" id="CHEBI:15377"/>
        <dbReference type="ChEBI" id="CHEBI:28938"/>
        <dbReference type="ChEBI" id="CHEBI:29985"/>
        <dbReference type="ChEBI" id="CHEBI:58359"/>
        <dbReference type="EC" id="3.5.1.2"/>
    </reaction>
</comment>
<evidence type="ECO:0000256" key="1">
    <source>
        <dbReference type="ARBA" id="ARBA00008345"/>
    </source>
</evidence>
<accession>A0ABR8UP11</accession>
<dbReference type="PANTHER" id="PTHR31559">
    <property type="entry name" value="PYRIDOXAL 5'-PHOSPHATE SYNTHASE SUBUNIT SNO"/>
    <property type="match status" value="1"/>
</dbReference>
<organism evidence="9 10">
    <name type="scientific">Arthrobacter gallicola</name>
    <dbReference type="NCBI Taxonomy" id="2762225"/>
    <lineage>
        <taxon>Bacteria</taxon>
        <taxon>Bacillati</taxon>
        <taxon>Actinomycetota</taxon>
        <taxon>Actinomycetes</taxon>
        <taxon>Micrococcales</taxon>
        <taxon>Micrococcaceae</taxon>
        <taxon>Arthrobacter</taxon>
    </lineage>
</organism>
<dbReference type="PANTHER" id="PTHR31559:SF0">
    <property type="entry name" value="PYRIDOXAL 5'-PHOSPHATE SYNTHASE SUBUNIT SNO1-RELATED"/>
    <property type="match status" value="1"/>
</dbReference>
<comment type="pathway">
    <text evidence="7">Cofactor biosynthesis; pyridoxal 5'-phosphate biosynthesis.</text>
</comment>
<dbReference type="PROSITE" id="PS01236">
    <property type="entry name" value="PDXT_SNO_1"/>
    <property type="match status" value="1"/>
</dbReference>
<dbReference type="PROSITE" id="PS51273">
    <property type="entry name" value="GATASE_TYPE_1"/>
    <property type="match status" value="1"/>
</dbReference>
<dbReference type="NCBIfam" id="TIGR03800">
    <property type="entry name" value="PLP_synth_Pdx2"/>
    <property type="match status" value="1"/>
</dbReference>
<dbReference type="EC" id="3.5.1.2" evidence="7"/>
<dbReference type="Gene3D" id="3.40.50.880">
    <property type="match status" value="1"/>
</dbReference>
<keyword evidence="10" id="KW-1185">Reference proteome</keyword>
<dbReference type="EMBL" id="JACSQD010000001">
    <property type="protein sequence ID" value="MBD7994282.1"/>
    <property type="molecule type" value="Genomic_DNA"/>
</dbReference>
<evidence type="ECO:0000256" key="3">
    <source>
        <dbReference type="ARBA" id="ARBA00022898"/>
    </source>
</evidence>
<dbReference type="SUPFAM" id="SSF52317">
    <property type="entry name" value="Class I glutamine amidotransferase-like"/>
    <property type="match status" value="1"/>
</dbReference>
<dbReference type="RefSeq" id="WP_191806635.1">
    <property type="nucleotide sequence ID" value="NZ_JACSQD010000001.1"/>
</dbReference>
<dbReference type="Pfam" id="PF01174">
    <property type="entry name" value="SNO"/>
    <property type="match status" value="1"/>
</dbReference>
<feature type="compositionally biased region" description="Low complexity" evidence="8">
    <location>
        <begin position="16"/>
        <end position="25"/>
    </location>
</feature>
<comment type="similarity">
    <text evidence="1 7">Belongs to the glutaminase PdxT/SNO family.</text>
</comment>
<evidence type="ECO:0000256" key="5">
    <source>
        <dbReference type="ARBA" id="ARBA00023239"/>
    </source>
</evidence>
<sequence length="250" mass="26254">MTEITAPEPHESGFTGRRAAGPGSEGSAAPLVGVLALQGGVREHIRALEAAGARTMLVRRPAELDAVDGLVLPGGESTTIDKLMRLYQIAEPLKAKIAAGFPVYGSCAGLILLADRITDPALDAAGEPQQTLGGLDIVVRRNAFGRQRESFETELVFDGLQTLPSQDPGQPAAAVHAVFIRAPWVEKVGSSVQVLAQVSPAGSAPQAEKDSVARIVAVRSGKLLATSFHPEVTGESRIHELFIQMIRGDA</sequence>
<feature type="active site" description="Charge relay system" evidence="7">
    <location>
        <position position="231"/>
    </location>
</feature>
<dbReference type="PIRSF" id="PIRSF005639">
    <property type="entry name" value="Glut_amidoT_SNO"/>
    <property type="match status" value="1"/>
</dbReference>
<feature type="active site" description="Nucleophile" evidence="7">
    <location>
        <position position="107"/>
    </location>
</feature>
<name>A0ABR8UP11_9MICC</name>
<evidence type="ECO:0000256" key="4">
    <source>
        <dbReference type="ARBA" id="ARBA00022962"/>
    </source>
</evidence>
<evidence type="ECO:0000313" key="9">
    <source>
        <dbReference type="EMBL" id="MBD7994282.1"/>
    </source>
</evidence>
<comment type="subunit">
    <text evidence="7">In the presence of PdxS, forms a dodecamer of heterodimers. Only shows activity in the heterodimer.</text>
</comment>
<comment type="catalytic activity">
    <reaction evidence="7">
        <text>aldehydo-D-ribose 5-phosphate + D-glyceraldehyde 3-phosphate + L-glutamine = pyridoxal 5'-phosphate + L-glutamate + phosphate + 3 H2O + H(+)</text>
        <dbReference type="Rhea" id="RHEA:31507"/>
        <dbReference type="ChEBI" id="CHEBI:15377"/>
        <dbReference type="ChEBI" id="CHEBI:15378"/>
        <dbReference type="ChEBI" id="CHEBI:29985"/>
        <dbReference type="ChEBI" id="CHEBI:43474"/>
        <dbReference type="ChEBI" id="CHEBI:58273"/>
        <dbReference type="ChEBI" id="CHEBI:58359"/>
        <dbReference type="ChEBI" id="CHEBI:59776"/>
        <dbReference type="ChEBI" id="CHEBI:597326"/>
        <dbReference type="EC" id="4.3.3.6"/>
    </reaction>
</comment>
<evidence type="ECO:0000313" key="10">
    <source>
        <dbReference type="Proteomes" id="UP000609874"/>
    </source>
</evidence>
<comment type="caution">
    <text evidence="9">The sequence shown here is derived from an EMBL/GenBank/DDBJ whole genome shotgun (WGS) entry which is preliminary data.</text>
</comment>
<evidence type="ECO:0000256" key="7">
    <source>
        <dbReference type="HAMAP-Rule" id="MF_01615"/>
    </source>
</evidence>
<feature type="binding site" evidence="7">
    <location>
        <position position="141"/>
    </location>
    <ligand>
        <name>L-glutamine</name>
        <dbReference type="ChEBI" id="CHEBI:58359"/>
    </ligand>
</feature>
<feature type="binding site" evidence="7">
    <location>
        <begin position="180"/>
        <end position="181"/>
    </location>
    <ligand>
        <name>L-glutamine</name>
        <dbReference type="ChEBI" id="CHEBI:58359"/>
    </ligand>
</feature>
<protein>
    <recommendedName>
        <fullName evidence="7">Pyridoxal 5'-phosphate synthase subunit PdxT</fullName>
        <ecNumber evidence="7">4.3.3.6</ecNumber>
    </recommendedName>
    <alternativeName>
        <fullName evidence="7">Pdx2</fullName>
    </alternativeName>
    <alternativeName>
        <fullName evidence="7">Pyridoxal 5'-phosphate synthase glutaminase subunit</fullName>
        <ecNumber evidence="7">3.5.1.2</ecNumber>
    </alternativeName>
</protein>
<feature type="active site" description="Charge relay system" evidence="7">
    <location>
        <position position="229"/>
    </location>
</feature>
<proteinExistence type="inferred from homology"/>
<keyword evidence="3 7" id="KW-0663">Pyridoxal phosphate</keyword>